<dbReference type="GO" id="GO:0005576">
    <property type="term" value="C:extracellular region"/>
    <property type="evidence" value="ECO:0007669"/>
    <property type="project" value="UniProtKB-SubCell"/>
</dbReference>
<keyword evidence="12 20" id="KW-0012">Acyltransferase</keyword>
<evidence type="ECO:0000256" key="10">
    <source>
        <dbReference type="ARBA" id="ARBA00023180"/>
    </source>
</evidence>
<dbReference type="AlphaFoldDB" id="A0AA97KGR8"/>
<keyword evidence="4" id="KW-0153">Cholesterol metabolism</keyword>
<evidence type="ECO:0000256" key="8">
    <source>
        <dbReference type="ARBA" id="ARBA00023157"/>
    </source>
</evidence>
<evidence type="ECO:0000256" key="12">
    <source>
        <dbReference type="ARBA" id="ARBA00023315"/>
    </source>
</evidence>
<name>A0AA97KGR8_EUBMA</name>
<dbReference type="RefSeq" id="XP_054856483.1">
    <property type="nucleotide sequence ID" value="XM_055000508.1"/>
</dbReference>
<dbReference type="InterPro" id="IPR003386">
    <property type="entry name" value="LACT/PDAT_acylTrfase"/>
</dbReference>
<dbReference type="SUPFAM" id="SSF53474">
    <property type="entry name" value="alpha/beta-Hydrolases"/>
    <property type="match status" value="1"/>
</dbReference>
<keyword evidence="5" id="KW-0808">Transferase</keyword>
<keyword evidence="3" id="KW-0964">Secreted</keyword>
<dbReference type="Pfam" id="PF02450">
    <property type="entry name" value="LCAT"/>
    <property type="match status" value="1"/>
</dbReference>
<reference evidence="20" key="1">
    <citation type="submission" date="2025-08" db="UniProtKB">
        <authorList>
            <consortium name="RefSeq"/>
        </authorList>
    </citation>
    <scope>IDENTIFICATION</scope>
    <source>
        <tissue evidence="20">Blood</tissue>
    </source>
</reference>
<evidence type="ECO:0000256" key="11">
    <source>
        <dbReference type="ARBA" id="ARBA00023221"/>
    </source>
</evidence>
<dbReference type="GeneID" id="129344037"/>
<evidence type="ECO:0000256" key="17">
    <source>
        <dbReference type="ARBA" id="ARBA00050812"/>
    </source>
</evidence>
<feature type="region of interest" description="Disordered" evidence="18">
    <location>
        <begin position="475"/>
        <end position="498"/>
    </location>
</feature>
<accession>A0AA97KGR8</accession>
<evidence type="ECO:0000256" key="4">
    <source>
        <dbReference type="ARBA" id="ARBA00022548"/>
    </source>
</evidence>
<comment type="similarity">
    <text evidence="2">Belongs to the AB hydrolase superfamily. Lipase family.</text>
</comment>
<dbReference type="KEGG" id="emc:129344037"/>
<evidence type="ECO:0000256" key="16">
    <source>
        <dbReference type="ARBA" id="ARBA00042279"/>
    </source>
</evidence>
<dbReference type="CTD" id="3931"/>
<dbReference type="GO" id="GO:0008203">
    <property type="term" value="P:cholesterol metabolic process"/>
    <property type="evidence" value="ECO:0007669"/>
    <property type="project" value="UniProtKB-KW"/>
</dbReference>
<evidence type="ECO:0000313" key="19">
    <source>
        <dbReference type="Proteomes" id="UP001190640"/>
    </source>
</evidence>
<organism evidence="19 20">
    <name type="scientific">Eublepharis macularius</name>
    <name type="common">Leopard gecko</name>
    <name type="synonym">Cyrtodactylus macularius</name>
    <dbReference type="NCBI Taxonomy" id="481883"/>
    <lineage>
        <taxon>Eukaryota</taxon>
        <taxon>Metazoa</taxon>
        <taxon>Chordata</taxon>
        <taxon>Craniata</taxon>
        <taxon>Vertebrata</taxon>
        <taxon>Euteleostomi</taxon>
        <taxon>Lepidosauria</taxon>
        <taxon>Squamata</taxon>
        <taxon>Bifurcata</taxon>
        <taxon>Gekkota</taxon>
        <taxon>Eublepharidae</taxon>
        <taxon>Eublepharinae</taxon>
        <taxon>Eublepharis</taxon>
    </lineage>
</organism>
<keyword evidence="9" id="KW-1207">Sterol metabolism</keyword>
<comment type="subcellular location">
    <subcellularLocation>
        <location evidence="1">Secreted</location>
    </subcellularLocation>
</comment>
<dbReference type="InterPro" id="IPR029058">
    <property type="entry name" value="AB_hydrolase_fold"/>
</dbReference>
<dbReference type="FunFam" id="3.40.50.1820:FF:000090">
    <property type="entry name" value="Phosphatidylcholine-sterol acyltransferase"/>
    <property type="match status" value="1"/>
</dbReference>
<keyword evidence="10" id="KW-0325">Glycoprotein</keyword>
<dbReference type="GO" id="GO:0004607">
    <property type="term" value="F:phosphatidylcholine-sterol O-acyltransferase activity"/>
    <property type="evidence" value="ECO:0007669"/>
    <property type="project" value="UniProtKB-EC"/>
</dbReference>
<gene>
    <name evidence="20" type="primary">LCAT</name>
</gene>
<evidence type="ECO:0000256" key="9">
    <source>
        <dbReference type="ARBA" id="ARBA00023166"/>
    </source>
</evidence>
<protein>
    <recommendedName>
        <fullName evidence="14">Phosphatidylcholine-sterol acyltransferase</fullName>
        <ecNumber evidence="13">2.3.1.43</ecNumber>
    </recommendedName>
    <alternativeName>
        <fullName evidence="16">Lecithin-cholesterol acyltransferase</fullName>
    </alternativeName>
    <alternativeName>
        <fullName evidence="15">Phospholipid-cholesterol acyltransferase</fullName>
    </alternativeName>
</protein>
<evidence type="ECO:0000256" key="18">
    <source>
        <dbReference type="SAM" id="MobiDB-lite"/>
    </source>
</evidence>
<keyword evidence="19" id="KW-1185">Reference proteome</keyword>
<dbReference type="FunFam" id="3.40.50.1820:FF:000183">
    <property type="entry name" value="Phosphatidylcholine-sterol acyltransferase"/>
    <property type="match status" value="1"/>
</dbReference>
<evidence type="ECO:0000256" key="15">
    <source>
        <dbReference type="ARBA" id="ARBA00041412"/>
    </source>
</evidence>
<dbReference type="Proteomes" id="UP001190640">
    <property type="component" value="Chromosome 16"/>
</dbReference>
<feature type="compositionally biased region" description="Basic and acidic residues" evidence="18">
    <location>
        <begin position="481"/>
        <end position="498"/>
    </location>
</feature>
<keyword evidence="11" id="KW-0753">Steroid metabolism</keyword>
<keyword evidence="7" id="KW-0443">Lipid metabolism</keyword>
<evidence type="ECO:0000256" key="13">
    <source>
        <dbReference type="ARBA" id="ARBA00039142"/>
    </source>
</evidence>
<evidence type="ECO:0000256" key="14">
    <source>
        <dbReference type="ARBA" id="ARBA00040526"/>
    </source>
</evidence>
<keyword evidence="8" id="KW-1015">Disulfide bond</keyword>
<evidence type="ECO:0000256" key="5">
    <source>
        <dbReference type="ARBA" id="ARBA00022679"/>
    </source>
</evidence>
<evidence type="ECO:0000256" key="6">
    <source>
        <dbReference type="ARBA" id="ARBA00022729"/>
    </source>
</evidence>
<sequence length="498" mass="56744">MQHPPTPASLHRGWADPILASANDSPLPLRSVLRLKDYPRVGKADWRAAPAMGRFFGAAALFLFLFQPASPFWLLNVLFPPSSTPEAALSNNTPPVVLVPGCLGNQLEAKLDKPDVVNWMCYRKTEDYFTIWLNLNMFLPLGVDCWIDNTRVVYNKTTQRLSNAPGVHIRVPGFGKTYTVEYLDKSKLAGYLHTLVQHLVNNGYVRDHTVRAAPYDWRVGPNDQEEYFLKLRALVEEMHDAYQKRVFLIGHSLGNLHLLYFLLQQPQAWKDHFVQGFISLGAPWGGAVKTMRVLASGDNQGIPLMSSIKLREERHMTTNNPWLFPTGMAWPKTHIFISTPSYNYTLRNYRRFFTDVKSEDGWHIWNDTKDLLKGLPPPGVEMYCLYGTGLPTPETYIYDDSFPYEDPVDILYGDGDDTVNRRSLELCKRWHGQQKERVHVVELPGVDHLSMVFDNLTLNYINEILLGNFGNATAAEEERGDGEKGPLETHPKLNERSE</sequence>
<evidence type="ECO:0000256" key="2">
    <source>
        <dbReference type="ARBA" id="ARBA00010701"/>
    </source>
</evidence>
<dbReference type="Gene3D" id="3.40.50.1820">
    <property type="entry name" value="alpha/beta hydrolase"/>
    <property type="match status" value="3"/>
</dbReference>
<evidence type="ECO:0000256" key="7">
    <source>
        <dbReference type="ARBA" id="ARBA00023098"/>
    </source>
</evidence>
<evidence type="ECO:0000256" key="1">
    <source>
        <dbReference type="ARBA" id="ARBA00004613"/>
    </source>
</evidence>
<proteinExistence type="inferred from homology"/>
<keyword evidence="6" id="KW-0732">Signal</keyword>
<comment type="catalytic activity">
    <reaction evidence="17">
        <text>a sterol + a 1,2-diacyl-sn-glycero-3-phosphocholine = a sterol ester + a 1-acyl-sn-glycero-3-phosphocholine</text>
        <dbReference type="Rhea" id="RHEA:21204"/>
        <dbReference type="ChEBI" id="CHEBI:15889"/>
        <dbReference type="ChEBI" id="CHEBI:35915"/>
        <dbReference type="ChEBI" id="CHEBI:57643"/>
        <dbReference type="ChEBI" id="CHEBI:58168"/>
        <dbReference type="EC" id="2.3.1.43"/>
    </reaction>
</comment>
<dbReference type="EC" id="2.3.1.43" evidence="13"/>
<evidence type="ECO:0000313" key="20">
    <source>
        <dbReference type="RefSeq" id="XP_054856483.1"/>
    </source>
</evidence>
<evidence type="ECO:0000256" key="3">
    <source>
        <dbReference type="ARBA" id="ARBA00022525"/>
    </source>
</evidence>
<dbReference type="PANTHER" id="PTHR11440">
    <property type="entry name" value="LECITHIN-CHOLESTEROL ACYLTRANSFERASE-RELATED"/>
    <property type="match status" value="1"/>
</dbReference>